<dbReference type="InterPro" id="IPR005271">
    <property type="entry name" value="CmoA"/>
</dbReference>
<dbReference type="GO" id="GO:1904047">
    <property type="term" value="F:S-adenosyl-L-methionine binding"/>
    <property type="evidence" value="ECO:0007669"/>
    <property type="project" value="UniProtKB-UniRule"/>
</dbReference>
<evidence type="ECO:0000256" key="3">
    <source>
        <dbReference type="HAMAP-Rule" id="MF_01589"/>
    </source>
</evidence>
<dbReference type="OrthoDB" id="9779941at2"/>
<feature type="binding site" evidence="3 4">
    <location>
        <position position="147"/>
    </location>
    <ligand>
        <name>S-adenosyl-L-methionine</name>
        <dbReference type="ChEBI" id="CHEBI:59789"/>
    </ligand>
</feature>
<name>A0A1I5BCW3_9GAMM</name>
<comment type="function">
    <text evidence="3">Catalyzes the conversion of S-adenosyl-L-methionine (SAM) to carboxy-S-adenosyl-L-methionine (Cx-SAM).</text>
</comment>
<comment type="caution">
    <text evidence="3">Lacks conserved residue(s) required for the propagation of feature annotation.</text>
</comment>
<dbReference type="AlphaFoldDB" id="A0A1I5BCW3"/>
<sequence>MSNQEPHNQRDSLFSAPIANLGDWSFDERVAEVFPDMVKRSIPGYSNIISMIGMLAERFVTPNSQIYDLGCSLGAATLSIRRSISAEDCNTGSRTNGCRIIAIDNSPAMIERCRRHIDSFKASIPVEVIEQNILDTNIQNASMVVLNFTLQFLHPDDRQKMLDKIYAGLKPGGVLVLSEKFNFEDDQVGELLFSMHYDFKRANGYSELEISQKRSMLENVMRTDSVETHKSRLKRAGFQHVEVWFQCFNFGSLLAIKGTEQ</sequence>
<evidence type="ECO:0000256" key="1">
    <source>
        <dbReference type="ARBA" id="ARBA00022679"/>
    </source>
</evidence>
<feature type="binding site" evidence="3 4">
    <location>
        <begin position="104"/>
        <end position="105"/>
    </location>
    <ligand>
        <name>S-adenosyl-L-methionine</name>
        <dbReference type="ChEBI" id="CHEBI:59789"/>
    </ligand>
</feature>
<keyword evidence="6" id="KW-0489">Methyltransferase</keyword>
<dbReference type="EMBL" id="FOVO01000017">
    <property type="protein sequence ID" value="SFN72369.1"/>
    <property type="molecule type" value="Genomic_DNA"/>
</dbReference>
<gene>
    <name evidence="3" type="primary">cmoA</name>
    <name evidence="6" type="ORF">SAMN05421579_11757</name>
</gene>
<comment type="subunit">
    <text evidence="3">Homodimer.</text>
</comment>
<protein>
    <recommendedName>
        <fullName evidence="3">Carboxy-S-adenosyl-L-methionine synthase</fullName>
        <shortName evidence="3">Cx-SAM synthase</shortName>
        <ecNumber evidence="3">2.1.3.-</ecNumber>
    </recommendedName>
</protein>
<dbReference type="STRING" id="53341.SAMN05421579_11757"/>
<dbReference type="NCBIfam" id="NF011995">
    <property type="entry name" value="PRK15451.1"/>
    <property type="match status" value="1"/>
</dbReference>
<evidence type="ECO:0000259" key="5">
    <source>
        <dbReference type="Pfam" id="PF13649"/>
    </source>
</evidence>
<dbReference type="PANTHER" id="PTHR43861:SF2">
    <property type="entry name" value="CARBOXY-S-ADENOSYL-L-METHIONINE SYNTHASE"/>
    <property type="match status" value="1"/>
</dbReference>
<dbReference type="GO" id="GO:0032259">
    <property type="term" value="P:methylation"/>
    <property type="evidence" value="ECO:0007669"/>
    <property type="project" value="UniProtKB-KW"/>
</dbReference>
<dbReference type="NCBIfam" id="TIGR00740">
    <property type="entry name" value="carboxy-S-adenosyl-L-methionine synthase CmoA"/>
    <property type="match status" value="1"/>
</dbReference>
<dbReference type="InterPro" id="IPR029063">
    <property type="entry name" value="SAM-dependent_MTases_sf"/>
</dbReference>
<feature type="binding site" evidence="3 4">
    <location>
        <begin position="70"/>
        <end position="72"/>
    </location>
    <ligand>
        <name>S-adenosyl-L-methionine</name>
        <dbReference type="ChEBI" id="CHEBI:59789"/>
    </ligand>
</feature>
<organism evidence="6 7">
    <name type="scientific">Xenorhabdus japonica</name>
    <dbReference type="NCBI Taxonomy" id="53341"/>
    <lineage>
        <taxon>Bacteria</taxon>
        <taxon>Pseudomonadati</taxon>
        <taxon>Pseudomonadota</taxon>
        <taxon>Gammaproteobacteria</taxon>
        <taxon>Enterobacterales</taxon>
        <taxon>Morganellaceae</taxon>
        <taxon>Xenorhabdus</taxon>
    </lineage>
</organism>
<dbReference type="GO" id="GO:0008168">
    <property type="term" value="F:methyltransferase activity"/>
    <property type="evidence" value="ECO:0007669"/>
    <property type="project" value="UniProtKB-KW"/>
</dbReference>
<keyword evidence="2 3" id="KW-0949">S-adenosyl-L-methionine</keyword>
<dbReference type="GO" id="GO:0016743">
    <property type="term" value="F:carboxyl- or carbamoyltransferase activity"/>
    <property type="evidence" value="ECO:0007669"/>
    <property type="project" value="UniProtKB-UniRule"/>
</dbReference>
<keyword evidence="1 3" id="KW-0808">Transferase</keyword>
<feature type="binding site" evidence="3 4">
    <location>
        <position position="45"/>
    </location>
    <ligand>
        <name>S-adenosyl-L-methionine</name>
        <dbReference type="ChEBI" id="CHEBI:59789"/>
    </ligand>
</feature>
<dbReference type="PANTHER" id="PTHR43861">
    <property type="entry name" value="TRANS-ACONITATE 2-METHYLTRANSFERASE-RELATED"/>
    <property type="match status" value="1"/>
</dbReference>
<dbReference type="SUPFAM" id="SSF53335">
    <property type="entry name" value="S-adenosyl-L-methionine-dependent methyltransferases"/>
    <property type="match status" value="1"/>
</dbReference>
<reference evidence="7" key="1">
    <citation type="submission" date="2016-10" db="EMBL/GenBank/DDBJ databases">
        <authorList>
            <person name="Varghese N."/>
            <person name="Submissions S."/>
        </authorList>
    </citation>
    <scope>NUCLEOTIDE SEQUENCE [LARGE SCALE GENOMIC DNA]</scope>
    <source>
        <strain evidence="7">DSM 16522</strain>
    </source>
</reference>
<comment type="similarity">
    <text evidence="3">Belongs to the class I-like SAM-binding methyltransferase superfamily. Cx-SAM synthase family.</text>
</comment>
<dbReference type="RefSeq" id="WP_092519369.1">
    <property type="nucleotide sequence ID" value="NZ_CAWRAH010000030.1"/>
</dbReference>
<evidence type="ECO:0000256" key="4">
    <source>
        <dbReference type="PIRSR" id="PIRSR006325-1"/>
    </source>
</evidence>
<dbReference type="Proteomes" id="UP000199011">
    <property type="component" value="Unassembled WGS sequence"/>
</dbReference>
<feature type="binding site" evidence="3">
    <location>
        <position position="214"/>
    </location>
    <ligand>
        <name>S-adenosyl-L-methionine</name>
        <dbReference type="ChEBI" id="CHEBI:59789"/>
    </ligand>
</feature>
<feature type="domain" description="Methyltransferase" evidence="5">
    <location>
        <begin position="66"/>
        <end position="173"/>
    </location>
</feature>
<proteinExistence type="inferred from homology"/>
<comment type="catalytic activity">
    <reaction evidence="3">
        <text>prephenate + S-adenosyl-L-methionine = carboxy-S-adenosyl-L-methionine + 3-phenylpyruvate + H2O</text>
        <dbReference type="Rhea" id="RHEA:51692"/>
        <dbReference type="ChEBI" id="CHEBI:15377"/>
        <dbReference type="ChEBI" id="CHEBI:18005"/>
        <dbReference type="ChEBI" id="CHEBI:29934"/>
        <dbReference type="ChEBI" id="CHEBI:59789"/>
        <dbReference type="ChEBI" id="CHEBI:134278"/>
    </reaction>
</comment>
<dbReference type="CDD" id="cd02440">
    <property type="entry name" value="AdoMet_MTases"/>
    <property type="match status" value="1"/>
</dbReference>
<dbReference type="PIRSF" id="PIRSF006325">
    <property type="entry name" value="MeTrfase_bac"/>
    <property type="match status" value="1"/>
</dbReference>
<evidence type="ECO:0000313" key="6">
    <source>
        <dbReference type="EMBL" id="SFN72369.1"/>
    </source>
</evidence>
<dbReference type="HAMAP" id="MF_01589">
    <property type="entry name" value="Cx_SAM_synthase"/>
    <property type="match status" value="1"/>
</dbReference>
<dbReference type="InterPro" id="IPR041698">
    <property type="entry name" value="Methyltransf_25"/>
</dbReference>
<dbReference type="Pfam" id="PF13649">
    <property type="entry name" value="Methyltransf_25"/>
    <property type="match status" value="1"/>
</dbReference>
<dbReference type="EC" id="2.1.3.-" evidence="3"/>
<evidence type="ECO:0000256" key="2">
    <source>
        <dbReference type="ARBA" id="ARBA00022691"/>
    </source>
</evidence>
<accession>A0A1I5BCW3</accession>
<dbReference type="Gene3D" id="3.40.50.150">
    <property type="entry name" value="Vaccinia Virus protein VP39"/>
    <property type="match status" value="1"/>
</dbReference>
<dbReference type="GO" id="GO:0002098">
    <property type="term" value="P:tRNA wobble uridine modification"/>
    <property type="evidence" value="ECO:0007669"/>
    <property type="project" value="InterPro"/>
</dbReference>
<evidence type="ECO:0000313" key="7">
    <source>
        <dbReference type="Proteomes" id="UP000199011"/>
    </source>
</evidence>
<keyword evidence="7" id="KW-1185">Reference proteome</keyword>